<organism evidence="1 2">
    <name type="scientific">Aphis craccivora</name>
    <name type="common">Cowpea aphid</name>
    <dbReference type="NCBI Taxonomy" id="307492"/>
    <lineage>
        <taxon>Eukaryota</taxon>
        <taxon>Metazoa</taxon>
        <taxon>Ecdysozoa</taxon>
        <taxon>Arthropoda</taxon>
        <taxon>Hexapoda</taxon>
        <taxon>Insecta</taxon>
        <taxon>Pterygota</taxon>
        <taxon>Neoptera</taxon>
        <taxon>Paraneoptera</taxon>
        <taxon>Hemiptera</taxon>
        <taxon>Sternorrhyncha</taxon>
        <taxon>Aphidomorpha</taxon>
        <taxon>Aphidoidea</taxon>
        <taxon>Aphididae</taxon>
        <taxon>Aphidini</taxon>
        <taxon>Aphis</taxon>
        <taxon>Aphis</taxon>
    </lineage>
</organism>
<dbReference type="AlphaFoldDB" id="A0A6G0ZML2"/>
<name>A0A6G0ZML2_APHCR</name>
<evidence type="ECO:0000313" key="1">
    <source>
        <dbReference type="EMBL" id="KAF0772695.1"/>
    </source>
</evidence>
<proteinExistence type="predicted"/>
<accession>A0A6G0ZML2</accession>
<keyword evidence="2" id="KW-1185">Reference proteome</keyword>
<evidence type="ECO:0000313" key="2">
    <source>
        <dbReference type="Proteomes" id="UP000478052"/>
    </source>
</evidence>
<dbReference type="Proteomes" id="UP000478052">
    <property type="component" value="Unassembled WGS sequence"/>
</dbReference>
<sequence length="49" mass="5662">KSVHTTFILRYTPCPDILLYDTLIPYSPKNQIPDPYSRSKITVSSSYQN</sequence>
<feature type="non-terminal residue" evidence="1">
    <location>
        <position position="1"/>
    </location>
</feature>
<reference evidence="1 2" key="1">
    <citation type="submission" date="2019-08" db="EMBL/GenBank/DDBJ databases">
        <title>Whole genome of Aphis craccivora.</title>
        <authorList>
            <person name="Voronova N.V."/>
            <person name="Shulinski R.S."/>
            <person name="Bandarenka Y.V."/>
            <person name="Zhorov D.G."/>
            <person name="Warner D."/>
        </authorList>
    </citation>
    <scope>NUCLEOTIDE SEQUENCE [LARGE SCALE GENOMIC DNA]</scope>
    <source>
        <strain evidence="1">180601</strain>
        <tissue evidence="1">Whole Body</tissue>
    </source>
</reference>
<dbReference type="EMBL" id="VUJU01000145">
    <property type="protein sequence ID" value="KAF0772695.1"/>
    <property type="molecule type" value="Genomic_DNA"/>
</dbReference>
<gene>
    <name evidence="1" type="ORF">FWK35_00007850</name>
</gene>
<comment type="caution">
    <text evidence="1">The sequence shown here is derived from an EMBL/GenBank/DDBJ whole genome shotgun (WGS) entry which is preliminary data.</text>
</comment>
<protein>
    <submittedName>
        <fullName evidence="1">Uncharacterized protein</fullName>
    </submittedName>
</protein>